<dbReference type="NCBIfam" id="TIGR04390">
    <property type="entry name" value="OMP_YaiO_dom"/>
    <property type="match status" value="1"/>
</dbReference>
<protein>
    <submittedName>
        <fullName evidence="3">YaiO family outer membrane beta-barrel protein</fullName>
    </submittedName>
</protein>
<dbReference type="EMBL" id="JAMLDX010000003">
    <property type="protein sequence ID" value="MCP3729885.1"/>
    <property type="molecule type" value="Genomic_DNA"/>
</dbReference>
<dbReference type="InterPro" id="IPR030887">
    <property type="entry name" value="Beta-barrel_YaiO"/>
</dbReference>
<sequence>MRVTFAVALSLVLAAPAHGQDDPYQAAVQARIAGDPARAVRLLQPIVAADPRNADAQVQLGLAQLALNRLAPAQAAFEAALAVAPGYADARIGLARVAQRRGDRTAALRALEPVDPGNTDAAALRAQLNAPEEPKWQLDLEGSYSHLSGPQRDWQEAAAQLRYHPDERIAVGGRVEYARRFGLDDVYGELSLDGQIASGVRGYVSFGATAKPDFRPEWQIGAGVSARLHGGRYATVLTLDARQARFAIGDVQSVTPGIEQYLGERVWLTARWINLFDERGTHRMGWSLRGDAQVTGKLRLFAGYGDAPDTDEGVVVEVRSMFGGVSYDIGPRTTLRLSLAHEDRATGADRTQFGLGLGLRF</sequence>
<dbReference type="InterPro" id="IPR011990">
    <property type="entry name" value="TPR-like_helical_dom_sf"/>
</dbReference>
<feature type="signal peptide" evidence="1">
    <location>
        <begin position="1"/>
        <end position="19"/>
    </location>
</feature>
<dbReference type="SUPFAM" id="SSF56935">
    <property type="entry name" value="Porins"/>
    <property type="match status" value="1"/>
</dbReference>
<dbReference type="Proteomes" id="UP001139451">
    <property type="component" value="Unassembled WGS sequence"/>
</dbReference>
<evidence type="ECO:0000313" key="4">
    <source>
        <dbReference type="Proteomes" id="UP001139451"/>
    </source>
</evidence>
<dbReference type="AlphaFoldDB" id="A0A9X2HQ14"/>
<accession>A0A9X2HQ14</accession>
<dbReference type="RefSeq" id="WP_254291980.1">
    <property type="nucleotide sequence ID" value="NZ_JAMLDX010000003.1"/>
</dbReference>
<name>A0A9X2HQ14_9SPHN</name>
<keyword evidence="1" id="KW-0732">Signal</keyword>
<evidence type="ECO:0000259" key="2">
    <source>
        <dbReference type="Pfam" id="PF19413"/>
    </source>
</evidence>
<feature type="chain" id="PRO_5040840760" evidence="1">
    <location>
        <begin position="20"/>
        <end position="361"/>
    </location>
</feature>
<reference evidence="3" key="1">
    <citation type="submission" date="2022-05" db="EMBL/GenBank/DDBJ databases">
        <title>Sphingomonas sp. strain MG17 Genome sequencing and assembly.</title>
        <authorList>
            <person name="Kim I."/>
        </authorList>
    </citation>
    <scope>NUCLEOTIDE SEQUENCE</scope>
    <source>
        <strain evidence="3">MG17</strain>
    </source>
</reference>
<dbReference type="Gene3D" id="1.25.40.10">
    <property type="entry name" value="Tetratricopeptide repeat domain"/>
    <property type="match status" value="1"/>
</dbReference>
<organism evidence="3 4">
    <name type="scientific">Sphingomonas tagetis</name>
    <dbReference type="NCBI Taxonomy" id="2949092"/>
    <lineage>
        <taxon>Bacteria</taxon>
        <taxon>Pseudomonadati</taxon>
        <taxon>Pseudomonadota</taxon>
        <taxon>Alphaproteobacteria</taxon>
        <taxon>Sphingomonadales</taxon>
        <taxon>Sphingomonadaceae</taxon>
        <taxon>Sphingomonas</taxon>
    </lineage>
</organism>
<proteinExistence type="predicted"/>
<gene>
    <name evidence="3" type="ORF">M9978_05515</name>
</gene>
<evidence type="ECO:0000256" key="1">
    <source>
        <dbReference type="SAM" id="SignalP"/>
    </source>
</evidence>
<evidence type="ECO:0000313" key="3">
    <source>
        <dbReference type="EMBL" id="MCP3729885.1"/>
    </source>
</evidence>
<dbReference type="SUPFAM" id="SSF48452">
    <property type="entry name" value="TPR-like"/>
    <property type="match status" value="1"/>
</dbReference>
<comment type="caution">
    <text evidence="3">The sequence shown here is derived from an EMBL/GenBank/DDBJ whole genome shotgun (WGS) entry which is preliminary data.</text>
</comment>
<dbReference type="Pfam" id="PF19413">
    <property type="entry name" value="YaiO"/>
    <property type="match status" value="1"/>
</dbReference>
<feature type="domain" description="YaiO beta-barrel" evidence="2">
    <location>
        <begin position="137"/>
        <end position="279"/>
    </location>
</feature>
<keyword evidence="4" id="KW-1185">Reference proteome</keyword>
<dbReference type="Pfam" id="PF14559">
    <property type="entry name" value="TPR_19"/>
    <property type="match status" value="1"/>
</dbReference>